<protein>
    <submittedName>
        <fullName evidence="2">Uncharacterized protein</fullName>
    </submittedName>
</protein>
<evidence type="ECO:0000313" key="3">
    <source>
        <dbReference type="Proteomes" id="UP000288805"/>
    </source>
</evidence>
<evidence type="ECO:0000256" key="1">
    <source>
        <dbReference type="SAM" id="MobiDB-lite"/>
    </source>
</evidence>
<evidence type="ECO:0000313" key="2">
    <source>
        <dbReference type="EMBL" id="RVW85668.1"/>
    </source>
</evidence>
<reference evidence="2 3" key="1">
    <citation type="journal article" date="2018" name="PLoS Genet.">
        <title>Population sequencing reveals clonal diversity and ancestral inbreeding in the grapevine cultivar Chardonnay.</title>
        <authorList>
            <person name="Roach M.J."/>
            <person name="Johnson D.L."/>
            <person name="Bohlmann J."/>
            <person name="van Vuuren H.J."/>
            <person name="Jones S.J."/>
            <person name="Pretorius I.S."/>
            <person name="Schmidt S.A."/>
            <person name="Borneman A.R."/>
        </authorList>
    </citation>
    <scope>NUCLEOTIDE SEQUENCE [LARGE SCALE GENOMIC DNA]</scope>
    <source>
        <strain evidence="3">cv. Chardonnay</strain>
        <tissue evidence="2">Leaf</tissue>
    </source>
</reference>
<dbReference type="EMBL" id="QGNW01000202">
    <property type="protein sequence ID" value="RVW85668.1"/>
    <property type="molecule type" value="Genomic_DNA"/>
</dbReference>
<proteinExistence type="predicted"/>
<accession>A0A438HMI7</accession>
<dbReference type="Proteomes" id="UP000288805">
    <property type="component" value="Unassembled WGS sequence"/>
</dbReference>
<feature type="compositionally biased region" description="Basic and acidic residues" evidence="1">
    <location>
        <begin position="77"/>
        <end position="95"/>
    </location>
</feature>
<organism evidence="2 3">
    <name type="scientific">Vitis vinifera</name>
    <name type="common">Grape</name>
    <dbReference type="NCBI Taxonomy" id="29760"/>
    <lineage>
        <taxon>Eukaryota</taxon>
        <taxon>Viridiplantae</taxon>
        <taxon>Streptophyta</taxon>
        <taxon>Embryophyta</taxon>
        <taxon>Tracheophyta</taxon>
        <taxon>Spermatophyta</taxon>
        <taxon>Magnoliopsida</taxon>
        <taxon>eudicotyledons</taxon>
        <taxon>Gunneridae</taxon>
        <taxon>Pentapetalae</taxon>
        <taxon>rosids</taxon>
        <taxon>Vitales</taxon>
        <taxon>Vitaceae</taxon>
        <taxon>Viteae</taxon>
        <taxon>Vitis</taxon>
    </lineage>
</organism>
<gene>
    <name evidence="2" type="ORF">CK203_037546</name>
</gene>
<dbReference type="AlphaFoldDB" id="A0A438HMI7"/>
<feature type="compositionally biased region" description="Basic residues" evidence="1">
    <location>
        <begin position="1"/>
        <end position="11"/>
    </location>
</feature>
<feature type="region of interest" description="Disordered" evidence="1">
    <location>
        <begin position="1"/>
        <end position="143"/>
    </location>
</feature>
<sequence length="143" mass="16093">MAPSHRKKTVGKRTTTASSPPGDRKVKRRKRGATHPGFIDGPPRRQRSRGQIANSRPEPESIYPGTTRAVPETSNVRPHEPHTPMHRAPREEGSDSTHFSTKRQRDKMPQLSNSMRARLGPQEPRRPRPPVATTWGAHPDPRV</sequence>
<comment type="caution">
    <text evidence="2">The sequence shown here is derived from an EMBL/GenBank/DDBJ whole genome shotgun (WGS) entry which is preliminary data.</text>
</comment>
<name>A0A438HMI7_VITVI</name>